<accession>A0A2P2N0I9</accession>
<sequence>MASSLEDSYYYSRGYLNNALISFLPISQHKCSSGEN</sequence>
<dbReference type="AlphaFoldDB" id="A0A2P2N0I9"/>
<organism evidence="1">
    <name type="scientific">Rhizophora mucronata</name>
    <name type="common">Asiatic mangrove</name>
    <dbReference type="NCBI Taxonomy" id="61149"/>
    <lineage>
        <taxon>Eukaryota</taxon>
        <taxon>Viridiplantae</taxon>
        <taxon>Streptophyta</taxon>
        <taxon>Embryophyta</taxon>
        <taxon>Tracheophyta</taxon>
        <taxon>Spermatophyta</taxon>
        <taxon>Magnoliopsida</taxon>
        <taxon>eudicotyledons</taxon>
        <taxon>Gunneridae</taxon>
        <taxon>Pentapetalae</taxon>
        <taxon>rosids</taxon>
        <taxon>fabids</taxon>
        <taxon>Malpighiales</taxon>
        <taxon>Rhizophoraceae</taxon>
        <taxon>Rhizophora</taxon>
    </lineage>
</organism>
<reference evidence="1" key="1">
    <citation type="submission" date="2018-02" db="EMBL/GenBank/DDBJ databases">
        <title>Rhizophora mucronata_Transcriptome.</title>
        <authorList>
            <person name="Meera S.P."/>
            <person name="Sreeshan A."/>
            <person name="Augustine A."/>
        </authorList>
    </citation>
    <scope>NUCLEOTIDE SEQUENCE</scope>
    <source>
        <tissue evidence="1">Leaf</tissue>
    </source>
</reference>
<dbReference type="EMBL" id="GGEC01055470">
    <property type="protein sequence ID" value="MBX35954.1"/>
    <property type="molecule type" value="Transcribed_RNA"/>
</dbReference>
<evidence type="ECO:0000313" key="1">
    <source>
        <dbReference type="EMBL" id="MBX35954.1"/>
    </source>
</evidence>
<proteinExistence type="predicted"/>
<name>A0A2P2N0I9_RHIMU</name>
<protein>
    <submittedName>
        <fullName evidence="1">Uncharacterized protein</fullName>
    </submittedName>
</protein>